<feature type="transmembrane region" description="Helical" evidence="7">
    <location>
        <begin position="81"/>
        <end position="100"/>
    </location>
</feature>
<dbReference type="EMBL" id="JAEKJA010000001">
    <property type="protein sequence ID" value="MBJ3774190.1"/>
    <property type="molecule type" value="Genomic_DNA"/>
</dbReference>
<evidence type="ECO:0000256" key="7">
    <source>
        <dbReference type="RuleBase" id="RU363032"/>
    </source>
</evidence>
<feature type="transmembrane region" description="Helical" evidence="7">
    <location>
        <begin position="112"/>
        <end position="134"/>
    </location>
</feature>
<feature type="transmembrane region" description="Helical" evidence="7">
    <location>
        <begin position="189"/>
        <end position="211"/>
    </location>
</feature>
<evidence type="ECO:0000256" key="5">
    <source>
        <dbReference type="ARBA" id="ARBA00022989"/>
    </source>
</evidence>
<keyword evidence="10" id="KW-1185">Reference proteome</keyword>
<evidence type="ECO:0000256" key="3">
    <source>
        <dbReference type="ARBA" id="ARBA00022475"/>
    </source>
</evidence>
<feature type="transmembrane region" description="Helical" evidence="7">
    <location>
        <begin position="23"/>
        <end position="45"/>
    </location>
</feature>
<dbReference type="CDD" id="cd06261">
    <property type="entry name" value="TM_PBP2"/>
    <property type="match status" value="1"/>
</dbReference>
<keyword evidence="3" id="KW-1003">Cell membrane</keyword>
<dbReference type="Pfam" id="PF00528">
    <property type="entry name" value="BPD_transp_1"/>
    <property type="match status" value="1"/>
</dbReference>
<evidence type="ECO:0000256" key="6">
    <source>
        <dbReference type="ARBA" id="ARBA00023136"/>
    </source>
</evidence>
<evidence type="ECO:0000259" key="8">
    <source>
        <dbReference type="PROSITE" id="PS50928"/>
    </source>
</evidence>
<dbReference type="AlphaFoldDB" id="A0A934MES4"/>
<keyword evidence="5 7" id="KW-1133">Transmembrane helix</keyword>
<feature type="domain" description="ABC transmembrane type-1" evidence="8">
    <location>
        <begin position="74"/>
        <end position="252"/>
    </location>
</feature>
<keyword evidence="6 7" id="KW-0472">Membrane</keyword>
<sequence length="266" mass="28044">MNDIASRRGTRWASQRIPVPKTLLSVVGCLVLAAVVLEIAIRAGAISAYLVPRPSDVLVAFVDGLASGVLLYHGGITAFEALTGFAIATLLGLTLAVFVAEIRLVESAVYPWMVAVQATPKIALAPLLIIWFGFGLSSKIAVATIICLFPVMVTTITGLKSTNAGFLDLACSMGASRWQILWKIKFPAALPHVFAGLSLASVFAFTGAIVGEFVGASAGLGHLVIDANSKIMLAEAFAALIAVALLGLTFFYAMQAASHRVLYWKH</sequence>
<evidence type="ECO:0000256" key="1">
    <source>
        <dbReference type="ARBA" id="ARBA00004651"/>
    </source>
</evidence>
<keyword evidence="2 7" id="KW-0813">Transport</keyword>
<comment type="similarity">
    <text evidence="7">Belongs to the binding-protein-dependent transport system permease family.</text>
</comment>
<feature type="transmembrane region" description="Helical" evidence="7">
    <location>
        <begin position="140"/>
        <end position="159"/>
    </location>
</feature>
<reference evidence="9" key="1">
    <citation type="submission" date="2020-12" db="EMBL/GenBank/DDBJ databases">
        <title>Bacterial taxonomy.</title>
        <authorList>
            <person name="Pan X."/>
        </authorList>
    </citation>
    <scope>NUCLEOTIDE SEQUENCE</scope>
    <source>
        <strain evidence="9">B2012</strain>
    </source>
</reference>
<dbReference type="PANTHER" id="PTHR30151:SF20">
    <property type="entry name" value="ABC TRANSPORTER PERMEASE PROTEIN HI_0355-RELATED"/>
    <property type="match status" value="1"/>
</dbReference>
<evidence type="ECO:0000256" key="2">
    <source>
        <dbReference type="ARBA" id="ARBA00022448"/>
    </source>
</evidence>
<evidence type="ECO:0000256" key="4">
    <source>
        <dbReference type="ARBA" id="ARBA00022692"/>
    </source>
</evidence>
<dbReference type="Gene3D" id="1.10.3720.10">
    <property type="entry name" value="MetI-like"/>
    <property type="match status" value="1"/>
</dbReference>
<organism evidence="9 10">
    <name type="scientific">Acuticoccus mangrovi</name>
    <dbReference type="NCBI Taxonomy" id="2796142"/>
    <lineage>
        <taxon>Bacteria</taxon>
        <taxon>Pseudomonadati</taxon>
        <taxon>Pseudomonadota</taxon>
        <taxon>Alphaproteobacteria</taxon>
        <taxon>Hyphomicrobiales</taxon>
        <taxon>Amorphaceae</taxon>
        <taxon>Acuticoccus</taxon>
    </lineage>
</organism>
<keyword evidence="4 7" id="KW-0812">Transmembrane</keyword>
<feature type="transmembrane region" description="Helical" evidence="7">
    <location>
        <begin position="231"/>
        <end position="253"/>
    </location>
</feature>
<dbReference type="InterPro" id="IPR035906">
    <property type="entry name" value="MetI-like_sf"/>
</dbReference>
<evidence type="ECO:0000313" key="10">
    <source>
        <dbReference type="Proteomes" id="UP000609531"/>
    </source>
</evidence>
<gene>
    <name evidence="9" type="ORF">JCR33_00715</name>
</gene>
<dbReference type="Proteomes" id="UP000609531">
    <property type="component" value="Unassembled WGS sequence"/>
</dbReference>
<protein>
    <submittedName>
        <fullName evidence="9">ABC transporter permease</fullName>
    </submittedName>
</protein>
<dbReference type="InterPro" id="IPR000515">
    <property type="entry name" value="MetI-like"/>
</dbReference>
<dbReference type="GO" id="GO:0005886">
    <property type="term" value="C:plasma membrane"/>
    <property type="evidence" value="ECO:0007669"/>
    <property type="project" value="UniProtKB-SubCell"/>
</dbReference>
<dbReference type="PANTHER" id="PTHR30151">
    <property type="entry name" value="ALKANE SULFONATE ABC TRANSPORTER-RELATED, MEMBRANE SUBUNIT"/>
    <property type="match status" value="1"/>
</dbReference>
<accession>A0A934MES4</accession>
<name>A0A934MES4_9HYPH</name>
<dbReference type="PROSITE" id="PS50928">
    <property type="entry name" value="ABC_TM1"/>
    <property type="match status" value="1"/>
</dbReference>
<dbReference type="RefSeq" id="WP_198880091.1">
    <property type="nucleotide sequence ID" value="NZ_JAEKJA010000001.1"/>
</dbReference>
<comment type="subcellular location">
    <subcellularLocation>
        <location evidence="1 7">Cell membrane</location>
        <topology evidence="1 7">Multi-pass membrane protein</topology>
    </subcellularLocation>
</comment>
<dbReference type="SUPFAM" id="SSF161098">
    <property type="entry name" value="MetI-like"/>
    <property type="match status" value="1"/>
</dbReference>
<proteinExistence type="inferred from homology"/>
<dbReference type="GO" id="GO:0055085">
    <property type="term" value="P:transmembrane transport"/>
    <property type="evidence" value="ECO:0007669"/>
    <property type="project" value="InterPro"/>
</dbReference>
<evidence type="ECO:0000313" key="9">
    <source>
        <dbReference type="EMBL" id="MBJ3774190.1"/>
    </source>
</evidence>
<comment type="caution">
    <text evidence="9">The sequence shown here is derived from an EMBL/GenBank/DDBJ whole genome shotgun (WGS) entry which is preliminary data.</text>
</comment>